<dbReference type="SUPFAM" id="SSF90123">
    <property type="entry name" value="ABC transporter transmembrane region"/>
    <property type="match status" value="1"/>
</dbReference>
<dbReference type="PROSITE" id="PS00211">
    <property type="entry name" value="ABC_TRANSPORTER_1"/>
    <property type="match status" value="1"/>
</dbReference>
<evidence type="ECO:0000256" key="6">
    <source>
        <dbReference type="ARBA" id="ARBA00023136"/>
    </source>
</evidence>
<dbReference type="InterPro" id="IPR039421">
    <property type="entry name" value="Type_1_exporter"/>
</dbReference>
<organism evidence="10 11">
    <name type="scientific">Kineococcus mangrovi</name>
    <dbReference type="NCBI Taxonomy" id="1660183"/>
    <lineage>
        <taxon>Bacteria</taxon>
        <taxon>Bacillati</taxon>
        <taxon>Actinomycetota</taxon>
        <taxon>Actinomycetes</taxon>
        <taxon>Kineosporiales</taxon>
        <taxon>Kineosporiaceae</taxon>
        <taxon>Kineococcus</taxon>
    </lineage>
</organism>
<protein>
    <submittedName>
        <fullName evidence="10">ABC transporter ATP-binding protein</fullName>
    </submittedName>
</protein>
<keyword evidence="4 10" id="KW-0067">ATP-binding</keyword>
<evidence type="ECO:0000256" key="1">
    <source>
        <dbReference type="ARBA" id="ARBA00004651"/>
    </source>
</evidence>
<gene>
    <name evidence="10" type="ORF">AB2L28_07495</name>
</gene>
<dbReference type="SUPFAM" id="SSF52540">
    <property type="entry name" value="P-loop containing nucleoside triphosphate hydrolases"/>
    <property type="match status" value="1"/>
</dbReference>
<feature type="transmembrane region" description="Helical" evidence="7">
    <location>
        <begin position="28"/>
        <end position="50"/>
    </location>
</feature>
<evidence type="ECO:0000256" key="3">
    <source>
        <dbReference type="ARBA" id="ARBA00022741"/>
    </source>
</evidence>
<keyword evidence="3" id="KW-0547">Nucleotide-binding</keyword>
<dbReference type="Gene3D" id="3.40.50.300">
    <property type="entry name" value="P-loop containing nucleotide triphosphate hydrolases"/>
    <property type="match status" value="1"/>
</dbReference>
<proteinExistence type="predicted"/>
<dbReference type="PROSITE" id="PS50929">
    <property type="entry name" value="ABC_TM1F"/>
    <property type="match status" value="1"/>
</dbReference>
<evidence type="ECO:0000256" key="7">
    <source>
        <dbReference type="SAM" id="Phobius"/>
    </source>
</evidence>
<sequence length="599" mass="61433">MTATTVQTGPPPPTPGLAAHLRAERPRLAGAVVAQAVGSVLGVVPFVALADVARTALAAGTPAELGTDRLWGALLVAAGGALGALLLAELATVLTHLADNDHQLRVRRDLARHVGRLPLGWTTSRGAGAVERALHGDVAAVHVLIAHTLLDVVNLAVTTVVAVVLLAVVDWRLAVLTVALLVLGSWLFARAMSGGRARMAEFGTAAAATGSAVAEFVQGIRTVKSFGRGRAAHAAYTAAADDFATFFSGWVRATTAVTAASQIVLSPVVVLAAVATAGTVLVSTGYADPLDLVLPLLLAPAVTAPVAAVGGRVQQITAARDAAVRIDELFAQEPLAEPPGPATSPRGSAVRFEQVRFTHPGADRPALDGVDLDLAPGTLTALVGASGAGKSTLVSLLARFHDVDAGAIRVGGVDVRDTTSRDLLRRVGLVLQDVQLLRASLADNIRLGRPEATLDEVRAAARVAQIDERISRLPQGYDAVVGQDVVLSGGEAQRVSIARALLGDNDLVVLDEATSAADPEAEAAVQDALSALVGERMDGGGSVLVVAHRLATTTGADQIVVLDAGRVVERGRHEDLLAADGAYARLWRSQQGPTTGGTP</sequence>
<feature type="transmembrane region" description="Helical" evidence="7">
    <location>
        <begin position="171"/>
        <end position="189"/>
    </location>
</feature>
<dbReference type="RefSeq" id="WP_370718127.1">
    <property type="nucleotide sequence ID" value="NZ_JBGGTQ010000003.1"/>
</dbReference>
<dbReference type="SMART" id="SM00382">
    <property type="entry name" value="AAA"/>
    <property type="match status" value="1"/>
</dbReference>
<dbReference type="Pfam" id="PF00005">
    <property type="entry name" value="ABC_tran"/>
    <property type="match status" value="1"/>
</dbReference>
<dbReference type="InterPro" id="IPR003439">
    <property type="entry name" value="ABC_transporter-like_ATP-bd"/>
</dbReference>
<evidence type="ECO:0000259" key="8">
    <source>
        <dbReference type="PROSITE" id="PS50893"/>
    </source>
</evidence>
<evidence type="ECO:0000313" key="10">
    <source>
        <dbReference type="EMBL" id="MEZ0492079.1"/>
    </source>
</evidence>
<dbReference type="InterPro" id="IPR003593">
    <property type="entry name" value="AAA+_ATPase"/>
</dbReference>
<dbReference type="PROSITE" id="PS50893">
    <property type="entry name" value="ABC_TRANSPORTER_2"/>
    <property type="match status" value="1"/>
</dbReference>
<keyword evidence="5 7" id="KW-1133">Transmembrane helix</keyword>
<feature type="domain" description="ABC transporter" evidence="8">
    <location>
        <begin position="350"/>
        <end position="589"/>
    </location>
</feature>
<dbReference type="PANTHER" id="PTHR24221:SF654">
    <property type="entry name" value="ATP-BINDING CASSETTE SUB-FAMILY B MEMBER 6"/>
    <property type="match status" value="1"/>
</dbReference>
<evidence type="ECO:0000256" key="5">
    <source>
        <dbReference type="ARBA" id="ARBA00022989"/>
    </source>
</evidence>
<evidence type="ECO:0000256" key="2">
    <source>
        <dbReference type="ARBA" id="ARBA00022692"/>
    </source>
</evidence>
<evidence type="ECO:0000313" key="11">
    <source>
        <dbReference type="Proteomes" id="UP001566476"/>
    </source>
</evidence>
<keyword evidence="6 7" id="KW-0472">Membrane</keyword>
<evidence type="ECO:0000259" key="9">
    <source>
        <dbReference type="PROSITE" id="PS50929"/>
    </source>
</evidence>
<feature type="transmembrane region" description="Helical" evidence="7">
    <location>
        <begin position="141"/>
        <end position="165"/>
    </location>
</feature>
<dbReference type="Proteomes" id="UP001566476">
    <property type="component" value="Unassembled WGS sequence"/>
</dbReference>
<keyword evidence="11" id="KW-1185">Reference proteome</keyword>
<keyword evidence="2 7" id="KW-0812">Transmembrane</keyword>
<dbReference type="EMBL" id="JBGGTQ010000003">
    <property type="protein sequence ID" value="MEZ0492079.1"/>
    <property type="molecule type" value="Genomic_DNA"/>
</dbReference>
<name>A0ABV4I083_9ACTN</name>
<feature type="transmembrane region" description="Helical" evidence="7">
    <location>
        <begin position="70"/>
        <end position="98"/>
    </location>
</feature>
<dbReference type="InterPro" id="IPR036640">
    <property type="entry name" value="ABC1_TM_sf"/>
</dbReference>
<dbReference type="InterPro" id="IPR011527">
    <property type="entry name" value="ABC1_TM_dom"/>
</dbReference>
<evidence type="ECO:0000256" key="4">
    <source>
        <dbReference type="ARBA" id="ARBA00022840"/>
    </source>
</evidence>
<comment type="subcellular location">
    <subcellularLocation>
        <location evidence="1">Cell membrane</location>
        <topology evidence="1">Multi-pass membrane protein</topology>
    </subcellularLocation>
</comment>
<dbReference type="InterPro" id="IPR027417">
    <property type="entry name" value="P-loop_NTPase"/>
</dbReference>
<dbReference type="Gene3D" id="1.20.1560.10">
    <property type="entry name" value="ABC transporter type 1, transmembrane domain"/>
    <property type="match status" value="1"/>
</dbReference>
<dbReference type="Pfam" id="PF00664">
    <property type="entry name" value="ABC_membrane"/>
    <property type="match status" value="1"/>
</dbReference>
<comment type="caution">
    <text evidence="10">The sequence shown here is derived from an EMBL/GenBank/DDBJ whole genome shotgun (WGS) entry which is preliminary data.</text>
</comment>
<reference evidence="10 11" key="1">
    <citation type="submission" date="2024-07" db="EMBL/GenBank/DDBJ databases">
        <authorList>
            <person name="Thanompreechachai J."/>
            <person name="Duangmal K."/>
        </authorList>
    </citation>
    <scope>NUCLEOTIDE SEQUENCE [LARGE SCALE GENOMIC DNA]</scope>
    <source>
        <strain evidence="10 11">TBRC 1896</strain>
    </source>
</reference>
<dbReference type="GO" id="GO:0005524">
    <property type="term" value="F:ATP binding"/>
    <property type="evidence" value="ECO:0007669"/>
    <property type="project" value="UniProtKB-KW"/>
</dbReference>
<dbReference type="PANTHER" id="PTHR24221">
    <property type="entry name" value="ATP-BINDING CASSETTE SUB-FAMILY B"/>
    <property type="match status" value="1"/>
</dbReference>
<feature type="domain" description="ABC transmembrane type-1" evidence="9">
    <location>
        <begin position="29"/>
        <end position="318"/>
    </location>
</feature>
<accession>A0ABV4I083</accession>
<dbReference type="InterPro" id="IPR017871">
    <property type="entry name" value="ABC_transporter-like_CS"/>
</dbReference>